<dbReference type="Gene3D" id="3.40.640.10">
    <property type="entry name" value="Type I PLP-dependent aspartate aminotransferase-like (Major domain)"/>
    <property type="match status" value="1"/>
</dbReference>
<keyword evidence="5" id="KW-1185">Reference proteome</keyword>
<keyword evidence="4" id="KW-0032">Aminotransferase</keyword>
<proteinExistence type="inferred from homology"/>
<dbReference type="PANTHER" id="PTHR43713">
    <property type="entry name" value="GLUTAMATE-1-SEMIALDEHYDE 2,1-AMINOMUTASE"/>
    <property type="match status" value="1"/>
</dbReference>
<dbReference type="InterPro" id="IPR049704">
    <property type="entry name" value="Aminotrans_3_PPA_site"/>
</dbReference>
<keyword evidence="2 3" id="KW-0663">Pyridoxal phosphate</keyword>
<evidence type="ECO:0000256" key="1">
    <source>
        <dbReference type="ARBA" id="ARBA00001933"/>
    </source>
</evidence>
<dbReference type="InterPro" id="IPR005814">
    <property type="entry name" value="Aminotrans_3"/>
</dbReference>
<gene>
    <name evidence="4" type="ORF">CKO28_19290</name>
</gene>
<dbReference type="Proteomes" id="UP001296873">
    <property type="component" value="Unassembled WGS sequence"/>
</dbReference>
<dbReference type="InterPro" id="IPR015422">
    <property type="entry name" value="PyrdxlP-dep_Trfase_small"/>
</dbReference>
<comment type="similarity">
    <text evidence="3">Belongs to the class-III pyridoxal-phosphate-dependent aminotransferase family.</text>
</comment>
<dbReference type="Pfam" id="PF00202">
    <property type="entry name" value="Aminotran_3"/>
    <property type="match status" value="1"/>
</dbReference>
<dbReference type="SUPFAM" id="SSF53383">
    <property type="entry name" value="PLP-dependent transferases"/>
    <property type="match status" value="1"/>
</dbReference>
<dbReference type="InterPro" id="IPR015421">
    <property type="entry name" value="PyrdxlP-dep_Trfase_major"/>
</dbReference>
<evidence type="ECO:0000256" key="3">
    <source>
        <dbReference type="RuleBase" id="RU003560"/>
    </source>
</evidence>
<organism evidence="4 5">
    <name type="scientific">Rhodovibrio sodomensis</name>
    <dbReference type="NCBI Taxonomy" id="1088"/>
    <lineage>
        <taxon>Bacteria</taxon>
        <taxon>Pseudomonadati</taxon>
        <taxon>Pseudomonadota</taxon>
        <taxon>Alphaproteobacteria</taxon>
        <taxon>Rhodospirillales</taxon>
        <taxon>Rhodovibrionaceae</taxon>
        <taxon>Rhodovibrio</taxon>
    </lineage>
</organism>
<evidence type="ECO:0000313" key="5">
    <source>
        <dbReference type="Proteomes" id="UP001296873"/>
    </source>
</evidence>
<sequence>MTLSNSHIIAEYRERTPTSAALAERAQKVFPSGITHDSRHMYPYGIYIRAAEGAHKRDADGNVYTDYFGGHGALILGHAHPRVTEAAQAAFSRSTQFGANTEDEVIWGETVLRLLPAAERVRFTASGTEATLLALRLARAHTGRDKIVRLRGHYHGWHDNMATGYVSHFDGTPPPGVLREVADRTVLVDPDDPNVIEAAVQRDDVAAVFVEPTGASFGMIPLHPDTLHHLRAVTEKSGALLIFDEVISGFRVAPGGAQGTYGIAPDLTTLAKIVAGGTPGGAIAGKKAILDHLDFDAMAAAGQDKVLHPGTFNANPVSAAAGITALEIIESGEPCQRANAVAASLRQGFNRALAARDVPWSVYGTFSGFHFFMNPDGRAVHPEEFDPFSVSWRELKTKPADRVAALRLAWLLEGVDISGWPGGMTSAAHSDDDLVATIESFTRALDRMDAEGLLVRT</sequence>
<dbReference type="EMBL" id="NRRL01000079">
    <property type="protein sequence ID" value="MBK1670182.1"/>
    <property type="molecule type" value="Genomic_DNA"/>
</dbReference>
<dbReference type="PROSITE" id="PS00600">
    <property type="entry name" value="AA_TRANSFER_CLASS_3"/>
    <property type="match status" value="1"/>
</dbReference>
<reference evidence="4 5" key="1">
    <citation type="journal article" date="2020" name="Microorganisms">
        <title>Osmotic Adaptation and Compatible Solute Biosynthesis of Phototrophic Bacteria as Revealed from Genome Analyses.</title>
        <authorList>
            <person name="Imhoff J.F."/>
            <person name="Rahn T."/>
            <person name="Kunzel S."/>
            <person name="Keller A."/>
            <person name="Neulinger S.C."/>
        </authorList>
    </citation>
    <scope>NUCLEOTIDE SEQUENCE [LARGE SCALE GENOMIC DNA]</scope>
    <source>
        <strain evidence="4 5">DSM 9895</strain>
    </source>
</reference>
<dbReference type="PANTHER" id="PTHR43713:SF3">
    <property type="entry name" value="GLUTAMATE-1-SEMIALDEHYDE 2,1-AMINOMUTASE 1, CHLOROPLASTIC-RELATED"/>
    <property type="match status" value="1"/>
</dbReference>
<keyword evidence="4" id="KW-0808">Transferase</keyword>
<comment type="cofactor">
    <cofactor evidence="1">
        <name>pyridoxal 5'-phosphate</name>
        <dbReference type="ChEBI" id="CHEBI:597326"/>
    </cofactor>
</comment>
<name>A0ABS1DI91_9PROT</name>
<dbReference type="CDD" id="cd00610">
    <property type="entry name" value="OAT_like"/>
    <property type="match status" value="1"/>
</dbReference>
<dbReference type="InterPro" id="IPR015424">
    <property type="entry name" value="PyrdxlP-dep_Trfase"/>
</dbReference>
<evidence type="ECO:0000313" key="4">
    <source>
        <dbReference type="EMBL" id="MBK1670182.1"/>
    </source>
</evidence>
<evidence type="ECO:0000256" key="2">
    <source>
        <dbReference type="ARBA" id="ARBA00022898"/>
    </source>
</evidence>
<dbReference type="GO" id="GO:0008483">
    <property type="term" value="F:transaminase activity"/>
    <property type="evidence" value="ECO:0007669"/>
    <property type="project" value="UniProtKB-KW"/>
</dbReference>
<accession>A0ABS1DI91</accession>
<dbReference type="RefSeq" id="WP_200342537.1">
    <property type="nucleotide sequence ID" value="NZ_NRRL01000079.1"/>
</dbReference>
<dbReference type="Gene3D" id="3.90.1150.10">
    <property type="entry name" value="Aspartate Aminotransferase, domain 1"/>
    <property type="match status" value="1"/>
</dbReference>
<protein>
    <submittedName>
        <fullName evidence="4">Aspartate aminotransferase family protein</fullName>
    </submittedName>
</protein>
<comment type="caution">
    <text evidence="4">The sequence shown here is derived from an EMBL/GenBank/DDBJ whole genome shotgun (WGS) entry which is preliminary data.</text>
</comment>